<accession>A0A9Q0USE6</accession>
<dbReference type="AlphaFoldDB" id="A0A9Q0USE6"/>
<dbReference type="EMBL" id="JAPFFK010000011">
    <property type="protein sequence ID" value="KAJ6735317.1"/>
    <property type="molecule type" value="Genomic_DNA"/>
</dbReference>
<reference evidence="3" key="2">
    <citation type="journal article" date="2023" name="Int. J. Mol. Sci.">
        <title>De Novo Assembly and Annotation of 11 Diverse Shrub Willow (Salix) Genomes Reveals Novel Gene Organization in Sex-Linked Regions.</title>
        <authorList>
            <person name="Hyden B."/>
            <person name="Feng K."/>
            <person name="Yates T.B."/>
            <person name="Jawdy S."/>
            <person name="Cereghino C."/>
            <person name="Smart L.B."/>
            <person name="Muchero W."/>
        </authorList>
    </citation>
    <scope>NUCLEOTIDE SEQUENCE</scope>
    <source>
        <tissue evidence="3">Shoot tip</tissue>
    </source>
</reference>
<feature type="chain" id="PRO_5040266115" description="Secreted protein" evidence="2">
    <location>
        <begin position="17"/>
        <end position="100"/>
    </location>
</feature>
<name>A0A9Q0USE6_SALPP</name>
<feature type="signal peptide" evidence="2">
    <location>
        <begin position="1"/>
        <end position="16"/>
    </location>
</feature>
<evidence type="ECO:0000256" key="2">
    <source>
        <dbReference type="SAM" id="SignalP"/>
    </source>
</evidence>
<keyword evidence="2" id="KW-0732">Signal</keyword>
<proteinExistence type="predicted"/>
<evidence type="ECO:0000313" key="3">
    <source>
        <dbReference type="EMBL" id="KAJ6735317.1"/>
    </source>
</evidence>
<protein>
    <recommendedName>
        <fullName evidence="5">Secreted protein</fullName>
    </recommendedName>
</protein>
<reference evidence="3" key="1">
    <citation type="submission" date="2022-11" db="EMBL/GenBank/DDBJ databases">
        <authorList>
            <person name="Hyden B.L."/>
            <person name="Feng K."/>
            <person name="Yates T."/>
            <person name="Jawdy S."/>
            <person name="Smart L.B."/>
            <person name="Muchero W."/>
        </authorList>
    </citation>
    <scope>NUCLEOTIDE SEQUENCE</scope>
    <source>
        <tissue evidence="3">Shoot tip</tissue>
    </source>
</reference>
<organism evidence="3 4">
    <name type="scientific">Salix purpurea</name>
    <name type="common">Purple osier willow</name>
    <dbReference type="NCBI Taxonomy" id="77065"/>
    <lineage>
        <taxon>Eukaryota</taxon>
        <taxon>Viridiplantae</taxon>
        <taxon>Streptophyta</taxon>
        <taxon>Embryophyta</taxon>
        <taxon>Tracheophyta</taxon>
        <taxon>Spermatophyta</taxon>
        <taxon>Magnoliopsida</taxon>
        <taxon>eudicotyledons</taxon>
        <taxon>Gunneridae</taxon>
        <taxon>Pentapetalae</taxon>
        <taxon>rosids</taxon>
        <taxon>fabids</taxon>
        <taxon>Malpighiales</taxon>
        <taxon>Salicaceae</taxon>
        <taxon>Saliceae</taxon>
        <taxon>Salix</taxon>
    </lineage>
</organism>
<feature type="region of interest" description="Disordered" evidence="1">
    <location>
        <begin position="45"/>
        <end position="100"/>
    </location>
</feature>
<keyword evidence="4" id="KW-1185">Reference proteome</keyword>
<gene>
    <name evidence="3" type="ORF">OIU79_002390</name>
</gene>
<sequence>MVTWIVFLSFVSLSFCVFFKRTAQRGAEKGGEGLRKIEQKGYPCPSFLPHRPRTRHLAASCNSPKARRKESQLMIKNKAPGSQKKKGTCNTPRARSKECT</sequence>
<evidence type="ECO:0000256" key="1">
    <source>
        <dbReference type="SAM" id="MobiDB-lite"/>
    </source>
</evidence>
<comment type="caution">
    <text evidence="3">The sequence shown here is derived from an EMBL/GenBank/DDBJ whole genome shotgun (WGS) entry which is preliminary data.</text>
</comment>
<evidence type="ECO:0008006" key="5">
    <source>
        <dbReference type="Google" id="ProtNLM"/>
    </source>
</evidence>
<evidence type="ECO:0000313" key="4">
    <source>
        <dbReference type="Proteomes" id="UP001151532"/>
    </source>
</evidence>
<dbReference type="Proteomes" id="UP001151532">
    <property type="component" value="Chromosome 17"/>
</dbReference>